<dbReference type="SUPFAM" id="SSF47005">
    <property type="entry name" value="Peripheral subunit-binding domain of 2-oxo acid dehydrogenase complex"/>
    <property type="match status" value="1"/>
</dbReference>
<dbReference type="Gene3D" id="2.40.50.100">
    <property type="match status" value="1"/>
</dbReference>
<name>A0A417Z7N7_9MICO</name>
<dbReference type="Pfam" id="PF00364">
    <property type="entry name" value="Biotin_lipoyl"/>
    <property type="match status" value="1"/>
</dbReference>
<dbReference type="SUPFAM" id="SSF52777">
    <property type="entry name" value="CoA-dependent acyltransferases"/>
    <property type="match status" value="1"/>
</dbReference>
<feature type="compositionally biased region" description="Low complexity" evidence="7">
    <location>
        <begin position="116"/>
        <end position="133"/>
    </location>
</feature>
<evidence type="ECO:0000313" key="10">
    <source>
        <dbReference type="Proteomes" id="UP000285376"/>
    </source>
</evidence>
<comment type="caution">
    <text evidence="9">The sequence shown here is derived from an EMBL/GenBank/DDBJ whole genome shotgun (WGS) entry which is preliminary data.</text>
</comment>
<feature type="compositionally biased region" description="Basic and acidic residues" evidence="7">
    <location>
        <begin position="187"/>
        <end position="203"/>
    </location>
</feature>
<keyword evidence="4 6" id="KW-0450">Lipoyl</keyword>
<organism evidence="9 10">
    <name type="scientific">Dermacoccus abyssi</name>
    <dbReference type="NCBI Taxonomy" id="322596"/>
    <lineage>
        <taxon>Bacteria</taxon>
        <taxon>Bacillati</taxon>
        <taxon>Actinomycetota</taxon>
        <taxon>Actinomycetes</taxon>
        <taxon>Micrococcales</taxon>
        <taxon>Dermacoccaceae</taxon>
        <taxon>Dermacoccus</taxon>
    </lineage>
</organism>
<protein>
    <recommendedName>
        <fullName evidence="6">Dihydrolipoamide acetyltransferase component of pyruvate dehydrogenase complex</fullName>
        <ecNumber evidence="6">2.3.1.-</ecNumber>
    </recommendedName>
</protein>
<accession>A0A417Z7N7</accession>
<dbReference type="Proteomes" id="UP000285376">
    <property type="component" value="Unassembled WGS sequence"/>
</dbReference>
<dbReference type="PANTHER" id="PTHR43178:SF5">
    <property type="entry name" value="LIPOAMIDE ACYLTRANSFERASE COMPONENT OF BRANCHED-CHAIN ALPHA-KETO ACID DEHYDROGENASE COMPLEX, MITOCHONDRIAL"/>
    <property type="match status" value="1"/>
</dbReference>
<dbReference type="InterPro" id="IPR000089">
    <property type="entry name" value="Biotin_lipoyl"/>
</dbReference>
<feature type="domain" description="Lipoyl-binding" evidence="8">
    <location>
        <begin position="3"/>
        <end position="78"/>
    </location>
</feature>
<comment type="similarity">
    <text evidence="2 6">Belongs to the 2-oxoacid dehydrogenase family.</text>
</comment>
<evidence type="ECO:0000259" key="8">
    <source>
        <dbReference type="PROSITE" id="PS50968"/>
    </source>
</evidence>
<feature type="region of interest" description="Disordered" evidence="7">
    <location>
        <begin position="93"/>
        <end position="253"/>
    </location>
</feature>
<dbReference type="InterPro" id="IPR011053">
    <property type="entry name" value="Single_hybrid_motif"/>
</dbReference>
<evidence type="ECO:0000256" key="1">
    <source>
        <dbReference type="ARBA" id="ARBA00001938"/>
    </source>
</evidence>
<comment type="cofactor">
    <cofactor evidence="1 6">
        <name>(R)-lipoate</name>
        <dbReference type="ChEBI" id="CHEBI:83088"/>
    </cofactor>
</comment>
<evidence type="ECO:0000313" key="9">
    <source>
        <dbReference type="EMBL" id="RHW46655.1"/>
    </source>
</evidence>
<keyword evidence="5 6" id="KW-0012">Acyltransferase</keyword>
<dbReference type="Pfam" id="PF00198">
    <property type="entry name" value="2-oxoacid_dh"/>
    <property type="match status" value="1"/>
</dbReference>
<evidence type="ECO:0000256" key="3">
    <source>
        <dbReference type="ARBA" id="ARBA00022679"/>
    </source>
</evidence>
<evidence type="ECO:0000256" key="7">
    <source>
        <dbReference type="SAM" id="MobiDB-lite"/>
    </source>
</evidence>
<dbReference type="EC" id="2.3.1.-" evidence="6"/>
<dbReference type="InterPro" id="IPR036625">
    <property type="entry name" value="E3-bd_dom_sf"/>
</dbReference>
<dbReference type="RefSeq" id="WP_118912931.1">
    <property type="nucleotide sequence ID" value="NZ_CBCRVH010000003.1"/>
</dbReference>
<dbReference type="AlphaFoldDB" id="A0A417Z7N7"/>
<dbReference type="FunFam" id="3.30.559.10:FF:000007">
    <property type="entry name" value="Dihydrolipoamide acetyltransferase component of pyruvate dehydrogenase complex"/>
    <property type="match status" value="1"/>
</dbReference>
<reference evidence="9 10" key="1">
    <citation type="submission" date="2018-08" db="EMBL/GenBank/DDBJ databases">
        <title>Whole genome sequence analysis of Dermacoccus abyssi bacteria isolated from Deep Mariana trench Micromonospora spp reveals genes involved in the environmental adaptation and production of secondary metabolites.</title>
        <authorList>
            <person name="Abdel-Mageed W.M."/>
            <person name="Lehri B."/>
            <person name="Nouioui I."/>
            <person name="Goodfellow I."/>
            <person name="Jaspars M."/>
            <person name="Karlyshev A."/>
        </authorList>
    </citation>
    <scope>NUCLEOTIDE SEQUENCE [LARGE SCALE GENOMIC DNA]</scope>
    <source>
        <strain evidence="9 10">MT1.1</strain>
    </source>
</reference>
<feature type="compositionally biased region" description="Low complexity" evidence="7">
    <location>
        <begin position="93"/>
        <end position="105"/>
    </location>
</feature>
<dbReference type="PROSITE" id="PS50968">
    <property type="entry name" value="BIOTINYL_LIPOYL"/>
    <property type="match status" value="1"/>
</dbReference>
<evidence type="ECO:0000256" key="4">
    <source>
        <dbReference type="ARBA" id="ARBA00022823"/>
    </source>
</evidence>
<keyword evidence="3 6" id="KW-0808">Transferase</keyword>
<dbReference type="PANTHER" id="PTHR43178">
    <property type="entry name" value="DIHYDROLIPOAMIDE ACETYLTRANSFERASE COMPONENT OF PYRUVATE DEHYDROGENASE COMPLEX"/>
    <property type="match status" value="1"/>
</dbReference>
<dbReference type="GO" id="GO:0016407">
    <property type="term" value="F:acetyltransferase activity"/>
    <property type="evidence" value="ECO:0007669"/>
    <property type="project" value="TreeGrafter"/>
</dbReference>
<sequence>MPVLQFPLPDPGEGLVEAEIVTWHVAAGDTVEVNQPVLEIETAKSLVELPIPWEGKVVEILVPEGETVEVGTPIVTIEVGGDVDVAEAEAAVDGAAEVDASTSESPAEEAADDMQASAEVAPPADDAPAATAAEGDEEPQQKTLVGYGPTASSTSRRARRNRPDAGERALAAPATRGFAKAQGVDIDEVKASRDDGVVSRDDVSAAAGASTPRHMRPDAPTAPAAPSAVDAAAAARSTAPERPVVPAAAPAASGGLTDERLPIKGVRKVTAQAMVSSAFTAPHVSEFYTVDMTRTMEFVKELQRDREFRDVKVTPNLIVARACLIAMKREPMMNALWDEANAEIVMRSEVNLGIAAATDRGLLVPNIKGAGRFGLLDLAREMAKLIDIARHGKPSPAILNGGTFTISNIGVFGVDAGTPIIKPGESGILAIGTVRPMPWVVTNDAGEQDIAIRQVAQLSLSFDHRLIDGDVGSRFLSTVGQILENPAKGIAWA</sequence>
<evidence type="ECO:0000256" key="5">
    <source>
        <dbReference type="ARBA" id="ARBA00023315"/>
    </source>
</evidence>
<dbReference type="GO" id="GO:0005737">
    <property type="term" value="C:cytoplasm"/>
    <property type="evidence" value="ECO:0007669"/>
    <property type="project" value="TreeGrafter"/>
</dbReference>
<dbReference type="InterPro" id="IPR004167">
    <property type="entry name" value="PSBD"/>
</dbReference>
<dbReference type="CDD" id="cd06849">
    <property type="entry name" value="lipoyl_domain"/>
    <property type="match status" value="1"/>
</dbReference>
<dbReference type="Gene3D" id="4.10.320.10">
    <property type="entry name" value="E3-binding domain"/>
    <property type="match status" value="1"/>
</dbReference>
<dbReference type="Gene3D" id="3.30.559.10">
    <property type="entry name" value="Chloramphenicol acetyltransferase-like domain"/>
    <property type="match status" value="1"/>
</dbReference>
<dbReference type="EMBL" id="QWLM01000004">
    <property type="protein sequence ID" value="RHW46655.1"/>
    <property type="molecule type" value="Genomic_DNA"/>
</dbReference>
<evidence type="ECO:0000256" key="6">
    <source>
        <dbReference type="RuleBase" id="RU003423"/>
    </source>
</evidence>
<gene>
    <name evidence="9" type="ORF">D1832_05330</name>
</gene>
<dbReference type="SUPFAM" id="SSF51230">
    <property type="entry name" value="Single hybrid motif"/>
    <property type="match status" value="1"/>
</dbReference>
<dbReference type="InterPro" id="IPR023213">
    <property type="entry name" value="CAT-like_dom_sf"/>
</dbReference>
<evidence type="ECO:0000256" key="2">
    <source>
        <dbReference type="ARBA" id="ARBA00007317"/>
    </source>
</evidence>
<dbReference type="InterPro" id="IPR050743">
    <property type="entry name" value="2-oxoacid_DH_E2_comp"/>
</dbReference>
<proteinExistence type="inferred from homology"/>
<dbReference type="GO" id="GO:0031405">
    <property type="term" value="F:lipoic acid binding"/>
    <property type="evidence" value="ECO:0007669"/>
    <property type="project" value="TreeGrafter"/>
</dbReference>
<dbReference type="InterPro" id="IPR001078">
    <property type="entry name" value="2-oxoacid_DH_actylTfrase"/>
</dbReference>
<feature type="compositionally biased region" description="Low complexity" evidence="7">
    <location>
        <begin position="218"/>
        <end position="252"/>
    </location>
</feature>
<dbReference type="Pfam" id="PF02817">
    <property type="entry name" value="E3_binding"/>
    <property type="match status" value="1"/>
</dbReference>